<feature type="domain" description="PDZ" evidence="2">
    <location>
        <begin position="466"/>
        <end position="552"/>
    </location>
</feature>
<feature type="region of interest" description="Disordered" evidence="1">
    <location>
        <begin position="914"/>
        <end position="941"/>
    </location>
</feature>
<feature type="compositionally biased region" description="Low complexity" evidence="1">
    <location>
        <begin position="1210"/>
        <end position="1225"/>
    </location>
</feature>
<feature type="compositionally biased region" description="Basic and acidic residues" evidence="1">
    <location>
        <begin position="151"/>
        <end position="172"/>
    </location>
</feature>
<keyword evidence="4" id="KW-1185">Reference proteome</keyword>
<protein>
    <submittedName>
        <fullName evidence="3">Pro-interleukin-16</fullName>
    </submittedName>
</protein>
<dbReference type="SMART" id="SM00228">
    <property type="entry name" value="PDZ"/>
    <property type="match status" value="3"/>
</dbReference>
<dbReference type="CDD" id="cd06760">
    <property type="entry name" value="PDZ4_PDZD2-PDZ2_hPro-IL-16-like"/>
    <property type="match status" value="1"/>
</dbReference>
<dbReference type="PANTHER" id="PTHR48484">
    <property type="entry name" value="PRO-INTERLEUKIN-16"/>
    <property type="match status" value="1"/>
</dbReference>
<dbReference type="Gene3D" id="2.30.42.10">
    <property type="match status" value="4"/>
</dbReference>
<name>A0ABQ8MJC0_LABRO</name>
<organism evidence="3 4">
    <name type="scientific">Labeo rohita</name>
    <name type="common">Indian major carp</name>
    <name type="synonym">Cyprinus rohita</name>
    <dbReference type="NCBI Taxonomy" id="84645"/>
    <lineage>
        <taxon>Eukaryota</taxon>
        <taxon>Metazoa</taxon>
        <taxon>Chordata</taxon>
        <taxon>Craniata</taxon>
        <taxon>Vertebrata</taxon>
        <taxon>Euteleostomi</taxon>
        <taxon>Actinopterygii</taxon>
        <taxon>Neopterygii</taxon>
        <taxon>Teleostei</taxon>
        <taxon>Ostariophysi</taxon>
        <taxon>Cypriniformes</taxon>
        <taxon>Cyprinidae</taxon>
        <taxon>Labeoninae</taxon>
        <taxon>Labeonini</taxon>
        <taxon>Labeo</taxon>
    </lineage>
</organism>
<dbReference type="InterPro" id="IPR001478">
    <property type="entry name" value="PDZ"/>
</dbReference>
<dbReference type="SUPFAM" id="SSF50156">
    <property type="entry name" value="PDZ domain-like"/>
    <property type="match status" value="4"/>
</dbReference>
<feature type="compositionally biased region" description="Basic and acidic residues" evidence="1">
    <location>
        <begin position="1043"/>
        <end position="1053"/>
    </location>
</feature>
<feature type="region of interest" description="Disordered" evidence="1">
    <location>
        <begin position="143"/>
        <end position="180"/>
    </location>
</feature>
<dbReference type="Proteomes" id="UP000830375">
    <property type="component" value="Unassembled WGS sequence"/>
</dbReference>
<feature type="compositionally biased region" description="Low complexity" evidence="1">
    <location>
        <begin position="1462"/>
        <end position="1477"/>
    </location>
</feature>
<feature type="domain" description="PDZ" evidence="2">
    <location>
        <begin position="1391"/>
        <end position="1444"/>
    </location>
</feature>
<feature type="region of interest" description="Disordered" evidence="1">
    <location>
        <begin position="850"/>
        <end position="893"/>
    </location>
</feature>
<dbReference type="EMBL" id="JACTAM010000007">
    <property type="protein sequence ID" value="KAI2662958.1"/>
    <property type="molecule type" value="Genomic_DNA"/>
</dbReference>
<dbReference type="Pfam" id="PF00595">
    <property type="entry name" value="PDZ"/>
    <property type="match status" value="3"/>
</dbReference>
<evidence type="ECO:0000259" key="2">
    <source>
        <dbReference type="PROSITE" id="PS50106"/>
    </source>
</evidence>
<dbReference type="CDD" id="cd06759">
    <property type="entry name" value="PDZ3_PDZD2-PDZ1_hPro-IL-16-like"/>
    <property type="match status" value="1"/>
</dbReference>
<dbReference type="PANTHER" id="PTHR48484:SF2">
    <property type="entry name" value="PRO-INTERLEUKIN-16"/>
    <property type="match status" value="1"/>
</dbReference>
<feature type="domain" description="PDZ" evidence="2">
    <location>
        <begin position="606"/>
        <end position="676"/>
    </location>
</feature>
<feature type="compositionally biased region" description="Polar residues" evidence="1">
    <location>
        <begin position="1108"/>
        <end position="1145"/>
    </location>
</feature>
<dbReference type="InterPro" id="IPR036034">
    <property type="entry name" value="PDZ_sf"/>
</dbReference>
<accession>A0ABQ8MJC0</accession>
<proteinExistence type="predicted"/>
<feature type="region of interest" description="Disordered" evidence="1">
    <location>
        <begin position="1297"/>
        <end position="1350"/>
    </location>
</feature>
<sequence>MRRHLCSAGRWKGRVGGSYKRSSQLTDSLWHYSKGGTCSALDFYHAELTLWNTRQNNCKDKTRNAGIISQQEAKMLSFERPPPLAVMHPGREPPSVAILPLRNTHHQQLHHRRRTKRMERGKPGLRSKKLAILSRSLIICSSSTNEDASSPEERYREPWDGGLEERHRRDQLEGSTGNSENYMTRSVSVQVPQRGQEGPKRNMRRSFSIKCPCLTDLMASLEQESSFWRMCVATREEGLQVGDNKLQSGNNGATVGRDLHRDTYIYFGDRLAPFNGQIINDQAKLEADPEKRPALKTVCRTTSTEGFSPCESRALFANVNESDPLGYTYGEKEAMGNNNNLKMPVIKVSDDEGKNCDNEDQSCQETSCKRSRSNSTSVHPYWIGDLDTIIMKTPELFPCPAHATTGFYGNRKSALYKVLCLSTSAEWLFLMNVMGMAHAVVRPSRSLSSAHLVPSCSSVQAFIISNIVLMKGHGKGLGFSIVGGRDSMYGPMGIYVKTIFPGGAAAADGRLQEGDEILELNGESLHGLTHEDALHKFKQVKKGLLTLVVRTSLRVGAVPGSHSQVSQLCRSRSLSSSTGISRVSADLGDYNCLNNPAKAQDRVMMEITLQKEFGVGLGIGLCCVPSAAGCAGIYIHTLSPGSVAHMDGRLRCGDEIMEINDTVVCNMTLNDVYTVLSQCSPGPVQIIISRHPDPKVSEQQLNEAIAQAVEHSRLRRDRSQWSMDGCNSSLRRPDACSHSRQKCIRCLDRSTSQLTCRRAQKPMIRSCSEGAYNQRCIPASTTTQSFLEPEHITRVQSMDVSLTTNSETSLNNTMSPASFTDDDYNIPYKCPMNFTGQQTLDMHAGVVRSSTQGATHHARRYCRRQEVSSQEALTDSSGSSQGSPAKDEDLLPSQSNCQEVVECSEVGTKASVCISEPKSDSTHRGDRQHRGPESPSSVCSLSKRVGLRRQAHLEVSTDQPLDPWVKLTDSPENQSYCYKTMSDHNGDSELNGTASETANTNSDSKSEQAPNVKKGPPVAPKPAWARQSIKNIKSGKPITEALKQPDNRSHDTGRTFGISLRAASSGANLSIRQKISSFETFSGTDGAERPSRRLAPTASLPPVEKTAKTSSADYSSAGRTKVTTSNLHNNDDCQSTPTISATTQPPEEEKQQPASLGADIISEPHPAEEEKQSAEPCKPIPAEEPALDSAKELSPVTETEQEPLPSQEDSPPSSHVPRRSSSSKEGPTEKTEGEGIHAASLRTRSLPLSPSSDAPISSGLDGESLGIILSFSNQVSNALMRSMQSLPQSPCIRFGNPWSAPSGLDDAIEEDSPGEKHSPSPALESSEKGFSVRGEECEKEEWKPERPLTSASDVCAQSMLSALPQEEIQRMIQEVKDLDEDTLRQLEDIHVVILHKEEGAGLGFSIAGGIDLENKATTVHRVFPSGLAAQEGTIERGDEVLSINVVSKNKDPEGKGGANANESSCSSGTESSVTGDDGGEVVTVELEKNAGGGLKSGDEVLQIQDSSLQGLTRFEAWTLIKGLNDGPFTLVLTNSTQMSHSQWQVDIINCIEQKQTKNI</sequence>
<feature type="compositionally biased region" description="Basic and acidic residues" evidence="1">
    <location>
        <begin position="1333"/>
        <end position="1346"/>
    </location>
</feature>
<reference evidence="3 4" key="1">
    <citation type="submission" date="2022-01" db="EMBL/GenBank/DDBJ databases">
        <title>A high-quality chromosome-level genome assembly of rohu carp, Labeo rohita.</title>
        <authorList>
            <person name="Arick M.A. II"/>
            <person name="Hsu C.-Y."/>
            <person name="Magbanua Z."/>
            <person name="Pechanova O."/>
            <person name="Grover C."/>
            <person name="Miller E."/>
            <person name="Thrash A."/>
            <person name="Ezzel L."/>
            <person name="Alam S."/>
            <person name="Benzie J."/>
            <person name="Hamilton M."/>
            <person name="Karsi A."/>
            <person name="Lawrence M.L."/>
            <person name="Peterson D.G."/>
        </authorList>
    </citation>
    <scope>NUCLEOTIDE SEQUENCE [LARGE SCALE GENOMIC DNA]</scope>
    <source>
        <strain evidence="4">BAU-BD-2019</strain>
        <tissue evidence="3">Blood</tissue>
    </source>
</reference>
<feature type="compositionally biased region" description="Polar residues" evidence="1">
    <location>
        <begin position="988"/>
        <end position="1003"/>
    </location>
</feature>
<feature type="region of interest" description="Disordered" evidence="1">
    <location>
        <begin position="104"/>
        <end position="124"/>
    </location>
</feature>
<feature type="compositionally biased region" description="Polar residues" evidence="1">
    <location>
        <begin position="867"/>
        <end position="883"/>
    </location>
</feature>
<feature type="region of interest" description="Disordered" evidence="1">
    <location>
        <begin position="1448"/>
        <end position="1477"/>
    </location>
</feature>
<feature type="region of interest" description="Disordered" evidence="1">
    <location>
        <begin position="1080"/>
        <end position="1262"/>
    </location>
</feature>
<evidence type="ECO:0000313" key="4">
    <source>
        <dbReference type="Proteomes" id="UP000830375"/>
    </source>
</evidence>
<comment type="caution">
    <text evidence="3">The sequence shown here is derived from an EMBL/GenBank/DDBJ whole genome shotgun (WGS) entry which is preliminary data.</text>
</comment>
<feature type="compositionally biased region" description="Basic and acidic residues" evidence="1">
    <location>
        <begin position="1226"/>
        <end position="1235"/>
    </location>
</feature>
<dbReference type="PROSITE" id="PS50106">
    <property type="entry name" value="PDZ"/>
    <property type="match status" value="3"/>
</dbReference>
<evidence type="ECO:0000313" key="3">
    <source>
        <dbReference type="EMBL" id="KAI2662958.1"/>
    </source>
</evidence>
<evidence type="ECO:0000256" key="1">
    <source>
        <dbReference type="SAM" id="MobiDB-lite"/>
    </source>
</evidence>
<gene>
    <name evidence="3" type="ORF">H4Q32_001954</name>
</gene>
<feature type="region of interest" description="Disordered" evidence="1">
    <location>
        <begin position="976"/>
        <end position="1054"/>
    </location>
</feature>
<feature type="compositionally biased region" description="Basic and acidic residues" evidence="1">
    <location>
        <begin position="917"/>
        <end position="932"/>
    </location>
</feature>
<dbReference type="InterPro" id="IPR055287">
    <property type="entry name" value="IL-16-like"/>
</dbReference>
<feature type="compositionally biased region" description="Low complexity" evidence="1">
    <location>
        <begin position="1240"/>
        <end position="1252"/>
    </location>
</feature>